<dbReference type="GeneID" id="18765286"/>
<dbReference type="PANTHER" id="PTHR12560:SF0">
    <property type="entry name" value="LD18904P"/>
    <property type="match status" value="1"/>
</dbReference>
<feature type="transmembrane region" description="Helical" evidence="8">
    <location>
        <begin position="371"/>
        <end position="390"/>
    </location>
</feature>
<keyword evidence="11" id="KW-1185">Reference proteome</keyword>
<evidence type="ECO:0000313" key="10">
    <source>
        <dbReference type="EMBL" id="EKD12485.1"/>
    </source>
</evidence>
<dbReference type="HOGENOM" id="CLU_028277_2_2_1"/>
<keyword evidence="4 8" id="KW-1133">Transmembrane helix</keyword>
<protein>
    <submittedName>
        <fullName evidence="10">TLC domain-containing protein</fullName>
    </submittedName>
</protein>
<evidence type="ECO:0000256" key="8">
    <source>
        <dbReference type="SAM" id="Phobius"/>
    </source>
</evidence>
<evidence type="ECO:0000256" key="5">
    <source>
        <dbReference type="ARBA" id="ARBA00023136"/>
    </source>
</evidence>
<keyword evidence="3 6" id="KW-0812">Transmembrane</keyword>
<evidence type="ECO:0000313" key="11">
    <source>
        <dbReference type="Proteomes" id="UP000006753"/>
    </source>
</evidence>
<feature type="transmembrane region" description="Helical" evidence="8">
    <location>
        <begin position="169"/>
        <end position="193"/>
    </location>
</feature>
<sequence>MSGTPASIKTHHQKPEQAHEWLHQNGKNFSGIEQKIGMNDDGGGGEYAAPMMTGRRNIKRREVGPLEIICGWIVEHQIGLSVNLLVLLSLTHLCFPRARRHARKFFELSYYNPSSGEYRAGWNDAWMVSFWIVVFTGLRAAVMEYILTPLAKKGGAQGKREQTRFAEQAWLWIYASTFWCLGVYLLANSDYLFNFKELWTNWPNREMDGLRKWYILVQYSFWLQQILIVNLEERRKDHWQMLAHHIVTTALIFTSYGYHQTKVANLILCTMDSVDLVFPLAKCLKYLGYTTICDVLFGLFMTIWFITRHIIFCMICYSAWADIPATIAYGCYSGKNGSIKGPFPPPDHFTHLIDPFRNPEGIVCWNDKIKWGFLSALLFLQFLTIVWFSMIVKVAIRVLNGGDADDVRSDDEVDDEEGLLDEKITSTIEHIGEMEPPPYEEEVGVESINLNGRNFSPSKYKKGPGSSASGVSLPGHSDRKELLGRIGCDKGV</sequence>
<evidence type="ECO:0000256" key="6">
    <source>
        <dbReference type="PROSITE-ProRule" id="PRU00205"/>
    </source>
</evidence>
<dbReference type="InParanoid" id="K1W694"/>
<dbReference type="OrthoDB" id="537032at2759"/>
<comment type="similarity">
    <text evidence="2">Belongs to the sphingosine N-acyltransferase family.</text>
</comment>
<evidence type="ECO:0000256" key="2">
    <source>
        <dbReference type="ARBA" id="ARBA00009808"/>
    </source>
</evidence>
<dbReference type="InterPro" id="IPR016439">
    <property type="entry name" value="Lag1/Lac1-like"/>
</dbReference>
<feature type="transmembrane region" description="Helical" evidence="8">
    <location>
        <begin position="286"/>
        <end position="306"/>
    </location>
</feature>
<dbReference type="GO" id="GO:0050291">
    <property type="term" value="F:sphingosine N-acyltransferase activity"/>
    <property type="evidence" value="ECO:0007669"/>
    <property type="project" value="InterPro"/>
</dbReference>
<reference evidence="10 11" key="1">
    <citation type="journal article" date="2012" name="BMC Genomics">
        <title>Sequencing the genome of Marssonina brunnea reveals fungus-poplar co-evolution.</title>
        <authorList>
            <person name="Zhu S."/>
            <person name="Cao Y.-Z."/>
            <person name="Jiang C."/>
            <person name="Tan B.-Y."/>
            <person name="Wang Z."/>
            <person name="Feng S."/>
            <person name="Zhang L."/>
            <person name="Su X.-H."/>
            <person name="Brejova B."/>
            <person name="Vinar T."/>
            <person name="Xu M."/>
            <person name="Wang M.-X."/>
            <person name="Zhang S.-G."/>
            <person name="Huang M.-R."/>
            <person name="Wu R."/>
            <person name="Zhou Y."/>
        </authorList>
    </citation>
    <scope>NUCLEOTIDE SEQUENCE [LARGE SCALE GENOMIC DNA]</scope>
    <source>
        <strain evidence="10 11">MB_m1</strain>
    </source>
</reference>
<feature type="region of interest" description="Disordered" evidence="7">
    <location>
        <begin position="455"/>
        <end position="478"/>
    </location>
</feature>
<evidence type="ECO:0000256" key="7">
    <source>
        <dbReference type="SAM" id="MobiDB-lite"/>
    </source>
</evidence>
<dbReference type="InterPro" id="IPR006634">
    <property type="entry name" value="TLC-dom"/>
</dbReference>
<evidence type="ECO:0000256" key="3">
    <source>
        <dbReference type="ARBA" id="ARBA00022692"/>
    </source>
</evidence>
<dbReference type="STRING" id="1072389.K1W694"/>
<dbReference type="Proteomes" id="UP000006753">
    <property type="component" value="Unassembled WGS sequence"/>
</dbReference>
<evidence type="ECO:0000256" key="4">
    <source>
        <dbReference type="ARBA" id="ARBA00022989"/>
    </source>
</evidence>
<comment type="subcellular location">
    <subcellularLocation>
        <location evidence="1">Membrane</location>
        <topology evidence="1">Multi-pass membrane protein</topology>
    </subcellularLocation>
</comment>
<feature type="domain" description="TLC" evidence="9">
    <location>
        <begin position="160"/>
        <end position="400"/>
    </location>
</feature>
<feature type="transmembrane region" description="Helical" evidence="8">
    <location>
        <begin position="241"/>
        <end position="258"/>
    </location>
</feature>
<gene>
    <name evidence="10" type="ORF">MBM_09351</name>
</gene>
<dbReference type="PROSITE" id="PS50922">
    <property type="entry name" value="TLC"/>
    <property type="match status" value="1"/>
</dbReference>
<dbReference type="GO" id="GO:0016020">
    <property type="term" value="C:membrane"/>
    <property type="evidence" value="ECO:0007669"/>
    <property type="project" value="UniProtKB-SubCell"/>
</dbReference>
<dbReference type="eggNOG" id="KOG1607">
    <property type="taxonomic scope" value="Eukaryota"/>
</dbReference>
<dbReference type="EMBL" id="JH921457">
    <property type="protein sequence ID" value="EKD12485.1"/>
    <property type="molecule type" value="Genomic_DNA"/>
</dbReference>
<name>K1W694_MARBU</name>
<dbReference type="PANTHER" id="PTHR12560">
    <property type="entry name" value="LONGEVITY ASSURANCE FACTOR 1 LAG1"/>
    <property type="match status" value="1"/>
</dbReference>
<dbReference type="AlphaFoldDB" id="K1W694"/>
<evidence type="ECO:0000256" key="1">
    <source>
        <dbReference type="ARBA" id="ARBA00004141"/>
    </source>
</evidence>
<dbReference type="OMA" id="KWYILVQ"/>
<organism evidence="10 11">
    <name type="scientific">Marssonina brunnea f. sp. multigermtubi (strain MB_m1)</name>
    <name type="common">Marssonina leaf spot fungus</name>
    <dbReference type="NCBI Taxonomy" id="1072389"/>
    <lineage>
        <taxon>Eukaryota</taxon>
        <taxon>Fungi</taxon>
        <taxon>Dikarya</taxon>
        <taxon>Ascomycota</taxon>
        <taxon>Pezizomycotina</taxon>
        <taxon>Leotiomycetes</taxon>
        <taxon>Helotiales</taxon>
        <taxon>Drepanopezizaceae</taxon>
        <taxon>Drepanopeziza</taxon>
    </lineage>
</organism>
<accession>K1W694</accession>
<keyword evidence="5 6" id="KW-0472">Membrane</keyword>
<dbReference type="SMART" id="SM00724">
    <property type="entry name" value="TLC"/>
    <property type="match status" value="1"/>
</dbReference>
<dbReference type="KEGG" id="mbe:MBM_09351"/>
<feature type="transmembrane region" description="Helical" evidence="8">
    <location>
        <begin position="125"/>
        <end position="148"/>
    </location>
</feature>
<dbReference type="GO" id="GO:0046513">
    <property type="term" value="P:ceramide biosynthetic process"/>
    <property type="evidence" value="ECO:0007669"/>
    <property type="project" value="InterPro"/>
</dbReference>
<evidence type="ECO:0000259" key="9">
    <source>
        <dbReference type="PROSITE" id="PS50922"/>
    </source>
</evidence>
<dbReference type="Pfam" id="PF03798">
    <property type="entry name" value="TRAM_LAG1_CLN8"/>
    <property type="match status" value="1"/>
</dbReference>
<proteinExistence type="inferred from homology"/>